<name>A0A2W1FI27_9PLEO</name>
<dbReference type="Gene3D" id="3.30.160.60">
    <property type="entry name" value="Classic Zinc Finger"/>
    <property type="match status" value="1"/>
</dbReference>
<keyword evidence="3" id="KW-0863">Zinc-finger</keyword>
<keyword evidence="2" id="KW-0677">Repeat</keyword>
<evidence type="ECO:0000256" key="2">
    <source>
        <dbReference type="ARBA" id="ARBA00022737"/>
    </source>
</evidence>
<reference evidence="5 6" key="1">
    <citation type="journal article" date="2018" name="BMC Genomics">
        <title>Comparative genomics of the wheat fungal pathogen Pyrenophora tritici-repentis reveals chromosomal variations and genome plasticity.</title>
        <authorList>
            <person name="Moolhuijzen P."/>
            <person name="See P.T."/>
            <person name="Hane J.K."/>
            <person name="Shi G."/>
            <person name="Liu Z."/>
            <person name="Oliver R.P."/>
            <person name="Moffat C.S."/>
        </authorList>
    </citation>
    <scope>NUCLEOTIDE SEQUENCE [LARGE SCALE GENOMIC DNA]</scope>
    <source>
        <strain evidence="5">M4</strain>
    </source>
</reference>
<sequence>MAEYCDRCDRSFNTYNAIQQHLQDSSSHWECDECEFDGHSWDELLDHCRADGCRTVCQDCDDGRGMHWDNEDGGYQKHVDEFNVCTDCERHFSSLSHLYQHRLSHRNRTYRCLCCEKKFKTYGGMIIHLECGTCDNTDYIDLNKLAAQCLKWSHFIYEDCREELLYEGDTLYDEDPFYCPTCDTPLPKLSSLFQHVESSKCEETLDSPTMKHLRNLLAKGL</sequence>
<keyword evidence="4" id="KW-0862">Zinc</keyword>
<comment type="caution">
    <text evidence="5">The sequence shown here is derived from an EMBL/GenBank/DDBJ whole genome shotgun (WGS) entry which is preliminary data.</text>
</comment>
<dbReference type="PANTHER" id="PTHR24409">
    <property type="entry name" value="ZINC FINGER PROTEIN 142"/>
    <property type="match status" value="1"/>
</dbReference>
<dbReference type="EMBL" id="NQIK02000005">
    <property type="protein sequence ID" value="KAF7570487.1"/>
    <property type="molecule type" value="Genomic_DNA"/>
</dbReference>
<dbReference type="AlphaFoldDB" id="A0A2W1FI27"/>
<organism evidence="5 6">
    <name type="scientific">Pyrenophora tritici-repentis</name>
    <dbReference type="NCBI Taxonomy" id="45151"/>
    <lineage>
        <taxon>Eukaryota</taxon>
        <taxon>Fungi</taxon>
        <taxon>Dikarya</taxon>
        <taxon>Ascomycota</taxon>
        <taxon>Pezizomycotina</taxon>
        <taxon>Dothideomycetes</taxon>
        <taxon>Pleosporomycetidae</taxon>
        <taxon>Pleosporales</taxon>
        <taxon>Pleosporineae</taxon>
        <taxon>Pleosporaceae</taxon>
        <taxon>Pyrenophora</taxon>
    </lineage>
</organism>
<dbReference type="Proteomes" id="UP000245464">
    <property type="component" value="Chromosome 5"/>
</dbReference>
<dbReference type="GO" id="GO:0008270">
    <property type="term" value="F:zinc ion binding"/>
    <property type="evidence" value="ECO:0007669"/>
    <property type="project" value="UniProtKB-KW"/>
</dbReference>
<dbReference type="GeneID" id="6344111"/>
<dbReference type="RefSeq" id="XP_065962041.1">
    <property type="nucleotide sequence ID" value="XM_066107592.1"/>
</dbReference>
<accession>A0A2W1FI27</accession>
<proteinExistence type="predicted"/>
<dbReference type="GO" id="GO:0005634">
    <property type="term" value="C:nucleus"/>
    <property type="evidence" value="ECO:0007669"/>
    <property type="project" value="TreeGrafter"/>
</dbReference>
<dbReference type="KEGG" id="ptrr:6344111"/>
<keyword evidence="1" id="KW-0479">Metal-binding</keyword>
<dbReference type="PROSITE" id="PS00028">
    <property type="entry name" value="ZINC_FINGER_C2H2_1"/>
    <property type="match status" value="1"/>
</dbReference>
<dbReference type="GO" id="GO:0000977">
    <property type="term" value="F:RNA polymerase II transcription regulatory region sequence-specific DNA binding"/>
    <property type="evidence" value="ECO:0007669"/>
    <property type="project" value="TreeGrafter"/>
</dbReference>
<evidence type="ECO:0000313" key="6">
    <source>
        <dbReference type="Proteomes" id="UP000245464"/>
    </source>
</evidence>
<dbReference type="InterPro" id="IPR013087">
    <property type="entry name" value="Znf_C2H2_type"/>
</dbReference>
<protein>
    <submittedName>
        <fullName evidence="5">Putative zinc finger c2h2-type protein</fullName>
    </submittedName>
</protein>
<dbReference type="PROSITE" id="PS50157">
    <property type="entry name" value="ZINC_FINGER_C2H2_2"/>
    <property type="match status" value="1"/>
</dbReference>
<evidence type="ECO:0000313" key="5">
    <source>
        <dbReference type="EMBL" id="KAF7570487.1"/>
    </source>
</evidence>
<dbReference type="OrthoDB" id="6105938at2759"/>
<evidence type="ECO:0000256" key="4">
    <source>
        <dbReference type="ARBA" id="ARBA00022833"/>
    </source>
</evidence>
<evidence type="ECO:0000256" key="1">
    <source>
        <dbReference type="ARBA" id="ARBA00022723"/>
    </source>
</evidence>
<dbReference type="PANTHER" id="PTHR24409:SF295">
    <property type="entry name" value="AZ2-RELATED"/>
    <property type="match status" value="1"/>
</dbReference>
<dbReference type="InterPro" id="IPR036236">
    <property type="entry name" value="Znf_C2H2_sf"/>
</dbReference>
<evidence type="ECO:0000256" key="3">
    <source>
        <dbReference type="ARBA" id="ARBA00022771"/>
    </source>
</evidence>
<gene>
    <name evidence="5" type="ORF">PtrM4_104890</name>
</gene>
<dbReference type="SUPFAM" id="SSF57667">
    <property type="entry name" value="beta-beta-alpha zinc fingers"/>
    <property type="match status" value="1"/>
</dbReference>
<dbReference type="GO" id="GO:0000981">
    <property type="term" value="F:DNA-binding transcription factor activity, RNA polymerase II-specific"/>
    <property type="evidence" value="ECO:0007669"/>
    <property type="project" value="TreeGrafter"/>
</dbReference>
<dbReference type="SMART" id="SM00355">
    <property type="entry name" value="ZnF_C2H2"/>
    <property type="match status" value="5"/>
</dbReference>